<reference evidence="3 4" key="1">
    <citation type="submission" date="2016-10" db="EMBL/GenBank/DDBJ databases">
        <authorList>
            <person name="de Groot N.N."/>
        </authorList>
    </citation>
    <scope>NUCLEOTIDE SEQUENCE [LARGE SCALE GENOMIC DNA]</scope>
    <source>
        <strain evidence="3 4">CGMCC 1.10836</strain>
    </source>
</reference>
<accession>A0A1H8LM17</accession>
<dbReference type="AlphaFoldDB" id="A0A1H8LM17"/>
<dbReference type="InterPro" id="IPR002762">
    <property type="entry name" value="CbiX-like"/>
</dbReference>
<name>A0A1H8LM17_9RHOB</name>
<organism evidence="3 4">
    <name type="scientific">Pseudorhodobacter antarcticus</name>
    <dbReference type="NCBI Taxonomy" id="1077947"/>
    <lineage>
        <taxon>Bacteria</taxon>
        <taxon>Pseudomonadati</taxon>
        <taxon>Pseudomonadota</taxon>
        <taxon>Alphaproteobacteria</taxon>
        <taxon>Rhodobacterales</taxon>
        <taxon>Paracoccaceae</taxon>
        <taxon>Pseudorhodobacter</taxon>
    </lineage>
</organism>
<dbReference type="SUPFAM" id="SSF53800">
    <property type="entry name" value="Chelatase"/>
    <property type="match status" value="2"/>
</dbReference>
<evidence type="ECO:0000313" key="4">
    <source>
        <dbReference type="Proteomes" id="UP000183002"/>
    </source>
</evidence>
<keyword evidence="1" id="KW-0479">Metal-binding</keyword>
<dbReference type="Pfam" id="PF01903">
    <property type="entry name" value="CbiX"/>
    <property type="match status" value="1"/>
</dbReference>
<gene>
    <name evidence="3" type="ORF">SAMN05216227_10435</name>
</gene>
<dbReference type="STRING" id="1077947.SAMN05216227_10435"/>
<dbReference type="GO" id="GO:0016829">
    <property type="term" value="F:lyase activity"/>
    <property type="evidence" value="ECO:0007669"/>
    <property type="project" value="UniProtKB-KW"/>
</dbReference>
<evidence type="ECO:0000313" key="3">
    <source>
        <dbReference type="EMBL" id="SEO05836.1"/>
    </source>
</evidence>
<dbReference type="Gene3D" id="3.40.50.1400">
    <property type="match status" value="2"/>
</dbReference>
<dbReference type="EMBL" id="FOCO01000043">
    <property type="protein sequence ID" value="SEO05836.1"/>
    <property type="molecule type" value="Genomic_DNA"/>
</dbReference>
<dbReference type="GO" id="GO:0046872">
    <property type="term" value="F:metal ion binding"/>
    <property type="evidence" value="ECO:0007669"/>
    <property type="project" value="UniProtKB-KW"/>
</dbReference>
<proteinExistence type="predicted"/>
<sequence length="198" mass="20518">MQALAVRVGMWRPGWRIRGATLAMPGALEAALAAMDAPLIYPFFMAEGWFTKVNLPRRLAAVGCGDVRQLAPFGTDPALVDLMVAAAGGAGPVLIAAHGSKVSATSSRTTYEMVAAMIARGFGPVRAGFVEEAPFLEDLAREMGGGVCLPFFALRAGHVVGDVPEALEAAGFDGVLCPPIGEDIGVAQLIAAALERVI</sequence>
<protein>
    <submittedName>
        <fullName evidence="3">Sirohydrochlorin ferrochelatase</fullName>
    </submittedName>
</protein>
<keyword evidence="2" id="KW-0456">Lyase</keyword>
<evidence type="ECO:0000256" key="1">
    <source>
        <dbReference type="ARBA" id="ARBA00022723"/>
    </source>
</evidence>
<dbReference type="Proteomes" id="UP000183002">
    <property type="component" value="Unassembled WGS sequence"/>
</dbReference>
<keyword evidence="4" id="KW-1185">Reference proteome</keyword>
<evidence type="ECO:0000256" key="2">
    <source>
        <dbReference type="ARBA" id="ARBA00023239"/>
    </source>
</evidence>